<feature type="transmembrane region" description="Helical" evidence="1">
    <location>
        <begin position="126"/>
        <end position="144"/>
    </location>
</feature>
<proteinExistence type="predicted"/>
<sequence>MNNAFVRRFDRNIIHCLKKISVPTARIVIFIVFFWFGILKVLGTSPADPLVSKLLSKTLPFITFQQFIIFFGIFEMAIGIIFLIPKWERIAIVLLFLHIVTTIIPLILLPTTTWQSAFVPTLEGQYIIKNLAIIALAIGIASHIKPFNKS</sequence>
<dbReference type="Proteomes" id="UP000229834">
    <property type="component" value="Unassembled WGS sequence"/>
</dbReference>
<feature type="transmembrane region" description="Helical" evidence="1">
    <location>
        <begin position="20"/>
        <end position="42"/>
    </location>
</feature>
<name>A0A2H0K7H5_9BACT</name>
<gene>
    <name evidence="2" type="ORF">COV95_00045</name>
</gene>
<evidence type="ECO:0000313" key="2">
    <source>
        <dbReference type="EMBL" id="PIQ67189.1"/>
    </source>
</evidence>
<feature type="transmembrane region" description="Helical" evidence="1">
    <location>
        <begin position="62"/>
        <end position="84"/>
    </location>
</feature>
<protein>
    <recommendedName>
        <fullName evidence="4">Doxx family protein</fullName>
    </recommendedName>
</protein>
<dbReference type="EMBL" id="PCVC01000002">
    <property type="protein sequence ID" value="PIQ67189.1"/>
    <property type="molecule type" value="Genomic_DNA"/>
</dbReference>
<evidence type="ECO:0000313" key="3">
    <source>
        <dbReference type="Proteomes" id="UP000229834"/>
    </source>
</evidence>
<keyword evidence="1" id="KW-0812">Transmembrane</keyword>
<comment type="caution">
    <text evidence="2">The sequence shown here is derived from an EMBL/GenBank/DDBJ whole genome shotgun (WGS) entry which is preliminary data.</text>
</comment>
<accession>A0A2H0K7H5</accession>
<feature type="transmembrane region" description="Helical" evidence="1">
    <location>
        <begin position="91"/>
        <end position="114"/>
    </location>
</feature>
<evidence type="ECO:0000256" key="1">
    <source>
        <dbReference type="SAM" id="Phobius"/>
    </source>
</evidence>
<dbReference type="AlphaFoldDB" id="A0A2H0K7H5"/>
<keyword evidence="1" id="KW-0472">Membrane</keyword>
<reference evidence="2 3" key="1">
    <citation type="submission" date="2017-09" db="EMBL/GenBank/DDBJ databases">
        <title>Depth-based differentiation of microbial function through sediment-hosted aquifers and enrichment of novel symbionts in the deep terrestrial subsurface.</title>
        <authorList>
            <person name="Probst A.J."/>
            <person name="Ladd B."/>
            <person name="Jarett J.K."/>
            <person name="Geller-Mcgrath D.E."/>
            <person name="Sieber C.M."/>
            <person name="Emerson J.B."/>
            <person name="Anantharaman K."/>
            <person name="Thomas B.C."/>
            <person name="Malmstrom R."/>
            <person name="Stieglmeier M."/>
            <person name="Klingl A."/>
            <person name="Woyke T."/>
            <person name="Ryan C.M."/>
            <person name="Banfield J.F."/>
        </authorList>
    </citation>
    <scope>NUCLEOTIDE SEQUENCE [LARGE SCALE GENOMIC DNA]</scope>
    <source>
        <strain evidence="2">CG11_big_fil_rev_8_21_14_0_20_40_24</strain>
    </source>
</reference>
<organism evidence="2 3">
    <name type="scientific">Candidatus Zambryskibacteria bacterium CG11_big_fil_rev_8_21_14_0_20_40_24</name>
    <dbReference type="NCBI Taxonomy" id="1975116"/>
    <lineage>
        <taxon>Bacteria</taxon>
        <taxon>Candidatus Zambryskiibacteriota</taxon>
    </lineage>
</organism>
<evidence type="ECO:0008006" key="4">
    <source>
        <dbReference type="Google" id="ProtNLM"/>
    </source>
</evidence>
<keyword evidence="1" id="KW-1133">Transmembrane helix</keyword>